<dbReference type="SUPFAM" id="SSF53649">
    <property type="entry name" value="Alkaline phosphatase-like"/>
    <property type="match status" value="1"/>
</dbReference>
<dbReference type="Gene3D" id="3.30.1120.10">
    <property type="match status" value="1"/>
</dbReference>
<evidence type="ECO:0000313" key="3">
    <source>
        <dbReference type="Proteomes" id="UP000279422"/>
    </source>
</evidence>
<proteinExistence type="predicted"/>
<dbReference type="Pfam" id="PF00884">
    <property type="entry name" value="Sulfatase"/>
    <property type="match status" value="1"/>
</dbReference>
<accession>A0A497E4K0</accession>
<dbReference type="AlphaFoldDB" id="A0A497E4K0"/>
<reference evidence="2 3" key="1">
    <citation type="submission" date="2018-06" db="EMBL/GenBank/DDBJ databases">
        <title>Extensive metabolic versatility and redundancy in microbially diverse, dynamic hydrothermal sediments.</title>
        <authorList>
            <person name="Dombrowski N."/>
            <person name="Teske A."/>
            <person name="Baker B.J."/>
        </authorList>
    </citation>
    <scope>NUCLEOTIDE SEQUENCE [LARGE SCALE GENOMIC DNA]</scope>
    <source>
        <strain evidence="2">B47_G16</strain>
    </source>
</reference>
<dbReference type="Gene3D" id="3.40.720.10">
    <property type="entry name" value="Alkaline Phosphatase, subunit A"/>
    <property type="match status" value="1"/>
</dbReference>
<evidence type="ECO:0000313" key="2">
    <source>
        <dbReference type="EMBL" id="RLE08357.1"/>
    </source>
</evidence>
<dbReference type="CDD" id="cd16148">
    <property type="entry name" value="sulfatase_like"/>
    <property type="match status" value="1"/>
</dbReference>
<dbReference type="InterPro" id="IPR017850">
    <property type="entry name" value="Alkaline_phosphatase_core_sf"/>
</dbReference>
<dbReference type="Proteomes" id="UP000279422">
    <property type="component" value="Unassembled WGS sequence"/>
</dbReference>
<organism evidence="2 3">
    <name type="scientific">Aerophobetes bacterium</name>
    <dbReference type="NCBI Taxonomy" id="2030807"/>
    <lineage>
        <taxon>Bacteria</taxon>
        <taxon>Candidatus Aerophobota</taxon>
    </lineage>
</organism>
<dbReference type="InterPro" id="IPR000917">
    <property type="entry name" value="Sulfatase_N"/>
</dbReference>
<comment type="caution">
    <text evidence="2">The sequence shown here is derived from an EMBL/GenBank/DDBJ whole genome shotgun (WGS) entry which is preliminary data.</text>
</comment>
<name>A0A497E4K0_UNCAE</name>
<sequence>MKRKPNILIFVMDTQRVDNLGCYGYDKQTTPNIDKIAEEGTVFLNNITPAVWTLPSHASLFTGLYQYTHGAGVFHDYLSSSHSTIAETLNLMGYRTVGFFANMWASQSNKGFREFFLVHEGSSEDPKGSLHRIRHAIKWIEENYTGSTPFFMFIQCMEPHLPCWPPSPFRERFLMKGVREEEAIKVNQDPNLVRSGKVRMKDRDWAIIASLYDGETATLDSRIGILYEHLKRKDILDDTLFIITSDHGDMHGEHYYLGNHHQLMGHHLCVYEELIHVPLIVRYPEKFPPGKRVENLTQTLDIFPTISEILGIEVKDLQGYSLLSSLTERPKRNFTLTEYQKSLLMADRNMNVDPDFDFRVFNRWLKAYREGKYKYIWASDGRDELYDLEKDPREKENLASLMPQKVKEMKDKLERLLSSLPKGEYKGEIRHPRKVENMRRLKVWEMY</sequence>
<dbReference type="PANTHER" id="PTHR43751">
    <property type="entry name" value="SULFATASE"/>
    <property type="match status" value="1"/>
</dbReference>
<dbReference type="PANTHER" id="PTHR43751:SF3">
    <property type="entry name" value="SULFATASE N-TERMINAL DOMAIN-CONTAINING PROTEIN"/>
    <property type="match status" value="1"/>
</dbReference>
<evidence type="ECO:0000259" key="1">
    <source>
        <dbReference type="Pfam" id="PF00884"/>
    </source>
</evidence>
<feature type="domain" description="Sulfatase N-terminal" evidence="1">
    <location>
        <begin position="5"/>
        <end position="312"/>
    </location>
</feature>
<dbReference type="EMBL" id="QMPZ01000102">
    <property type="protein sequence ID" value="RLE08357.1"/>
    <property type="molecule type" value="Genomic_DNA"/>
</dbReference>
<gene>
    <name evidence="2" type="ORF">DRJ00_06460</name>
</gene>
<protein>
    <recommendedName>
        <fullName evidence="1">Sulfatase N-terminal domain-containing protein</fullName>
    </recommendedName>
</protein>
<dbReference type="InterPro" id="IPR052701">
    <property type="entry name" value="GAG_Ulvan_Degrading_Sulfatases"/>
</dbReference>